<keyword evidence="3" id="KW-1185">Reference proteome</keyword>
<sequence length="217" mass="25336">MIIDLLFINCIFWSGIWGYSKKYKKYIIKVLFFLKALLISISLFGRITIVKYEKITETLSQKDYVIKVFEEPVKDYLMVRKIVEELPVTTEIQNRLVKEYYKENTSFVVEELLITIGGIIGQLLNMLIIFTLIFLILQGISSLLLYNRKIELNGNNNKKILACFINIIVNFVFMTIVIIILNWLSYFLIDKLPEISMANSIFAPIIYKIIDIIVNIV</sequence>
<evidence type="ECO:0000313" key="2">
    <source>
        <dbReference type="EMBL" id="SET10169.1"/>
    </source>
</evidence>
<keyword evidence="1" id="KW-0472">Membrane</keyword>
<name>A0A1I0BUU6_9FIRM</name>
<feature type="transmembrane region" description="Helical" evidence="1">
    <location>
        <begin position="161"/>
        <end position="189"/>
    </location>
</feature>
<feature type="transmembrane region" description="Helical" evidence="1">
    <location>
        <begin position="112"/>
        <end position="140"/>
    </location>
</feature>
<dbReference type="AlphaFoldDB" id="A0A1I0BUU6"/>
<protein>
    <submittedName>
        <fullName evidence="2">Uncharacterized protein</fullName>
    </submittedName>
</protein>
<dbReference type="STRING" id="1120990.SAMN03080614_104817"/>
<evidence type="ECO:0000313" key="3">
    <source>
        <dbReference type="Proteomes" id="UP000243819"/>
    </source>
</evidence>
<keyword evidence="1" id="KW-1133">Transmembrane helix</keyword>
<dbReference type="Proteomes" id="UP000243819">
    <property type="component" value="Unassembled WGS sequence"/>
</dbReference>
<dbReference type="RefSeq" id="WP_091351257.1">
    <property type="nucleotide sequence ID" value="NZ_FOIF01000048.1"/>
</dbReference>
<gene>
    <name evidence="2" type="ORF">SAMN03080614_104817</name>
</gene>
<dbReference type="EMBL" id="FOIF01000048">
    <property type="protein sequence ID" value="SET10169.1"/>
    <property type="molecule type" value="Genomic_DNA"/>
</dbReference>
<organism evidence="2 3">
    <name type="scientific">Anaerobranca gottschalkii DSM 13577</name>
    <dbReference type="NCBI Taxonomy" id="1120990"/>
    <lineage>
        <taxon>Bacteria</taxon>
        <taxon>Bacillati</taxon>
        <taxon>Bacillota</taxon>
        <taxon>Clostridia</taxon>
        <taxon>Eubacteriales</taxon>
        <taxon>Proteinivoracaceae</taxon>
        <taxon>Anaerobranca</taxon>
    </lineage>
</organism>
<dbReference type="OrthoDB" id="9836077at2"/>
<evidence type="ECO:0000256" key="1">
    <source>
        <dbReference type="SAM" id="Phobius"/>
    </source>
</evidence>
<feature type="transmembrane region" description="Helical" evidence="1">
    <location>
        <begin position="26"/>
        <end position="49"/>
    </location>
</feature>
<keyword evidence="1" id="KW-0812">Transmembrane</keyword>
<proteinExistence type="predicted"/>
<reference evidence="3" key="1">
    <citation type="submission" date="2016-10" db="EMBL/GenBank/DDBJ databases">
        <authorList>
            <person name="Varghese N."/>
            <person name="Submissions S."/>
        </authorList>
    </citation>
    <scope>NUCLEOTIDE SEQUENCE [LARGE SCALE GENOMIC DNA]</scope>
    <source>
        <strain evidence="3">DSM 13577</strain>
    </source>
</reference>
<accession>A0A1I0BUU6</accession>